<organism evidence="1 2">
    <name type="scientific">Terrisporobacter othiniensis</name>
    <dbReference type="NCBI Taxonomy" id="1577792"/>
    <lineage>
        <taxon>Bacteria</taxon>
        <taxon>Bacillati</taxon>
        <taxon>Bacillota</taxon>
        <taxon>Clostridia</taxon>
        <taxon>Peptostreptococcales</taxon>
        <taxon>Peptostreptococcaceae</taxon>
        <taxon>Terrisporobacter</taxon>
    </lineage>
</organism>
<evidence type="ECO:0000313" key="2">
    <source>
        <dbReference type="Proteomes" id="UP000031189"/>
    </source>
</evidence>
<evidence type="ECO:0008006" key="3">
    <source>
        <dbReference type="Google" id="ProtNLM"/>
    </source>
</evidence>
<evidence type="ECO:0000313" key="1">
    <source>
        <dbReference type="EMBL" id="KHS57563.1"/>
    </source>
</evidence>
<keyword evidence="2" id="KW-1185">Reference proteome</keyword>
<sequence>MNMQKYNQENPQLVNSIVCAIDILGFSQMIVDSCNNGSGSQLLREINYLINKNKQCIIPNKYSQGKIKIYTDNMIVGYPIKDDGEEELDEILDNVSEYQFNLSLEGLFVRGGVSVGDFYINEDIVFGPALLDAHNTESKLACYPRIILDDKTVTRLQKYINYYDIAPQHNKILIDNDGQWFLNYLNTIFKYYTECNNEYEFERIQLELLLRHKEKIEEMLEIHKTNIRVWDKYVWTANYHNYFCDLNFPDKKQLKISRKTLLSWPRQISNNDF</sequence>
<dbReference type="AlphaFoldDB" id="A0A0B3VXN2"/>
<dbReference type="OrthoDB" id="254488at2"/>
<accession>A0A0B3VXN2</accession>
<reference evidence="1 2" key="1">
    <citation type="submission" date="2014-12" db="EMBL/GenBank/DDBJ databases">
        <title>Draft genome sequence of Terrisporobacter sp. 08-306576, isolated from the blood culture of a bacteremia patient.</title>
        <authorList>
            <person name="Lund L.C."/>
            <person name="Sydenham T.V."/>
            <person name="Hogh S.V."/>
            <person name="Skov M.N."/>
            <person name="Kemp M."/>
            <person name="Justesen U.S."/>
        </authorList>
    </citation>
    <scope>NUCLEOTIDE SEQUENCE [LARGE SCALE GENOMIC DNA]</scope>
    <source>
        <strain evidence="1 2">08-306576</strain>
    </source>
</reference>
<comment type="caution">
    <text evidence="1">The sequence shown here is derived from an EMBL/GenBank/DDBJ whole genome shotgun (WGS) entry which is preliminary data.</text>
</comment>
<dbReference type="STRING" id="1577792.QX51_06945"/>
<protein>
    <recommendedName>
        <fullName evidence="3">Guanylate cyclase domain-containing protein</fullName>
    </recommendedName>
</protein>
<gene>
    <name evidence="1" type="ORF">QX51_06945</name>
</gene>
<dbReference type="RefSeq" id="WP_039679182.1">
    <property type="nucleotide sequence ID" value="NZ_JAXECK010000036.1"/>
</dbReference>
<proteinExistence type="predicted"/>
<dbReference type="EMBL" id="JWHR01000068">
    <property type="protein sequence ID" value="KHS57563.1"/>
    <property type="molecule type" value="Genomic_DNA"/>
</dbReference>
<name>A0A0B3VXN2_9FIRM</name>
<dbReference type="Proteomes" id="UP000031189">
    <property type="component" value="Unassembled WGS sequence"/>
</dbReference>